<organism evidence="1">
    <name type="scientific">marine metagenome</name>
    <dbReference type="NCBI Taxonomy" id="408172"/>
    <lineage>
        <taxon>unclassified sequences</taxon>
        <taxon>metagenomes</taxon>
        <taxon>ecological metagenomes</taxon>
    </lineage>
</organism>
<feature type="non-terminal residue" evidence="1">
    <location>
        <position position="253"/>
    </location>
</feature>
<gene>
    <name evidence="1" type="ORF">METZ01_LOCUS456502</name>
</gene>
<accession>A0A383A9A7</accession>
<name>A0A383A9A7_9ZZZZ</name>
<evidence type="ECO:0000313" key="1">
    <source>
        <dbReference type="EMBL" id="SVE03648.1"/>
    </source>
</evidence>
<dbReference type="EMBL" id="UINC01189798">
    <property type="protein sequence ID" value="SVE03648.1"/>
    <property type="molecule type" value="Genomic_DNA"/>
</dbReference>
<proteinExistence type="predicted"/>
<protein>
    <submittedName>
        <fullName evidence="1">Uncharacterized protein</fullName>
    </submittedName>
</protein>
<feature type="non-terminal residue" evidence="1">
    <location>
        <position position="1"/>
    </location>
</feature>
<sequence length="253" mass="25721">DFTATQANNLLTLTGGNTRVDRLEVDSASDYIDVDTALQIVANSELHLSASMVDIGANQISGSHASSGSFGYLNVHGDAIIKGDLTFGDANTDLITIGADIGSNLTPNADATYDLGTTSQGWNDLHLGSGAVINLDGGDVTLTHAAGKVTLGGDGAVEFDFANHEMTNVDINSGDIGAVTISAGLTWSAAQDLNNQNLTNVDIDSGAIDGTTIGAASHTTGKFTTLIATGDVDLGDATGDTITATGRFDSDLV</sequence>
<reference evidence="1" key="1">
    <citation type="submission" date="2018-05" db="EMBL/GenBank/DDBJ databases">
        <authorList>
            <person name="Lanie J.A."/>
            <person name="Ng W.-L."/>
            <person name="Kazmierczak K.M."/>
            <person name="Andrzejewski T.M."/>
            <person name="Davidsen T.M."/>
            <person name="Wayne K.J."/>
            <person name="Tettelin H."/>
            <person name="Glass J.I."/>
            <person name="Rusch D."/>
            <person name="Podicherti R."/>
            <person name="Tsui H.-C.T."/>
            <person name="Winkler M.E."/>
        </authorList>
    </citation>
    <scope>NUCLEOTIDE SEQUENCE</scope>
</reference>
<dbReference type="AlphaFoldDB" id="A0A383A9A7"/>